<keyword evidence="2" id="KW-1185">Reference proteome</keyword>
<proteinExistence type="predicted"/>
<accession>A0A2M9A512</accession>
<evidence type="ECO:0000313" key="2">
    <source>
        <dbReference type="Proteomes" id="UP000231134"/>
    </source>
</evidence>
<protein>
    <submittedName>
        <fullName evidence="1">Uncharacterized protein</fullName>
    </submittedName>
</protein>
<evidence type="ECO:0000313" key="1">
    <source>
        <dbReference type="EMBL" id="PJJ40812.1"/>
    </source>
</evidence>
<organism evidence="1 2">
    <name type="scientific">Hallerella succinigenes</name>
    <dbReference type="NCBI Taxonomy" id="1896222"/>
    <lineage>
        <taxon>Bacteria</taxon>
        <taxon>Pseudomonadati</taxon>
        <taxon>Fibrobacterota</taxon>
        <taxon>Fibrobacteria</taxon>
        <taxon>Fibrobacterales</taxon>
        <taxon>Fibrobacteraceae</taxon>
        <taxon>Hallerella</taxon>
    </lineage>
</organism>
<dbReference type="RefSeq" id="WP_100424860.1">
    <property type="nucleotide sequence ID" value="NZ_PGEX01000001.1"/>
</dbReference>
<sequence length="219" mass="25314">MRGRYIYQLAATILPNGLGNDTIDHDLGIFTSLRTAEKILRDYVESGNFYCPVYSYSIMFLPVNDDLEYESERQINVYSPDGKLQLSEFNMMSCNGAWSKNLNIDLRAVIDIGPGKKPYFTLYNHWKRGLATKCARISFLEPKYELGTSYNKSVWFLDDNEKEMLVDFLRTKCRSIFSDKCTNNWMSVIGAFNNEVQGDDDSRILPYDLPIPNYNKLEP</sequence>
<dbReference type="Proteomes" id="UP000231134">
    <property type="component" value="Unassembled WGS sequence"/>
</dbReference>
<name>A0A2M9A512_9BACT</name>
<dbReference type="OrthoDB" id="9785669at2"/>
<comment type="caution">
    <text evidence="1">The sequence shown here is derived from an EMBL/GenBank/DDBJ whole genome shotgun (WGS) entry which is preliminary data.</text>
</comment>
<dbReference type="EMBL" id="PGEX01000001">
    <property type="protein sequence ID" value="PJJ40812.1"/>
    <property type="molecule type" value="Genomic_DNA"/>
</dbReference>
<reference evidence="1 2" key="1">
    <citation type="submission" date="2017-11" db="EMBL/GenBank/DDBJ databases">
        <title>Animal gut microbial communities from fecal samples from Wisconsin, USA.</title>
        <authorList>
            <person name="Neumann A."/>
        </authorList>
    </citation>
    <scope>NUCLEOTIDE SEQUENCE [LARGE SCALE GENOMIC DNA]</scope>
    <source>
        <strain evidence="1 2">UWS3</strain>
    </source>
</reference>
<gene>
    <name evidence="1" type="ORF">BGX16_0759</name>
</gene>
<dbReference type="AlphaFoldDB" id="A0A2M9A512"/>